<dbReference type="PROSITE" id="PS00533">
    <property type="entry name" value="PORPHOBILINOGEN_DEAM"/>
    <property type="match status" value="1"/>
</dbReference>
<reference evidence="11 12" key="1">
    <citation type="submission" date="2020-08" db="EMBL/GenBank/DDBJ databases">
        <title>Sequencing the genomes of 1000 actinobacteria strains.</title>
        <authorList>
            <person name="Klenk H.-P."/>
        </authorList>
    </citation>
    <scope>NUCLEOTIDE SEQUENCE [LARGE SCALE GENOMIC DNA]</scope>
    <source>
        <strain evidence="11 12">DSM 45823</strain>
    </source>
</reference>
<dbReference type="FunFam" id="3.40.190.10:FF:000005">
    <property type="entry name" value="Porphobilinogen deaminase"/>
    <property type="match status" value="1"/>
</dbReference>
<dbReference type="Gene3D" id="3.30.160.40">
    <property type="entry name" value="Porphobilinogen deaminase, C-terminal domain"/>
    <property type="match status" value="1"/>
</dbReference>
<feature type="domain" description="Porphobilinogen deaminase N-terminal" evidence="9">
    <location>
        <begin position="4"/>
        <end position="206"/>
    </location>
</feature>
<gene>
    <name evidence="8" type="primary">hemC</name>
    <name evidence="11" type="ORF">HNR21_000320</name>
</gene>
<dbReference type="Proteomes" id="UP000539313">
    <property type="component" value="Unassembled WGS sequence"/>
</dbReference>
<dbReference type="PANTHER" id="PTHR11557:SF0">
    <property type="entry name" value="PORPHOBILINOGEN DEAMINASE"/>
    <property type="match status" value="1"/>
</dbReference>
<comment type="catalytic activity">
    <reaction evidence="7 8">
        <text>4 porphobilinogen + H2O = hydroxymethylbilane + 4 NH4(+)</text>
        <dbReference type="Rhea" id="RHEA:13185"/>
        <dbReference type="ChEBI" id="CHEBI:15377"/>
        <dbReference type="ChEBI" id="CHEBI:28938"/>
        <dbReference type="ChEBI" id="CHEBI:57845"/>
        <dbReference type="ChEBI" id="CHEBI:58126"/>
        <dbReference type="EC" id="2.5.1.61"/>
    </reaction>
</comment>
<evidence type="ECO:0000313" key="12">
    <source>
        <dbReference type="Proteomes" id="UP000539313"/>
    </source>
</evidence>
<dbReference type="InterPro" id="IPR022418">
    <property type="entry name" value="Porphobilinogen_deaminase_C"/>
</dbReference>
<dbReference type="Gene3D" id="3.40.190.10">
    <property type="entry name" value="Periplasmic binding protein-like II"/>
    <property type="match status" value="2"/>
</dbReference>
<evidence type="ECO:0000256" key="8">
    <source>
        <dbReference type="HAMAP-Rule" id="MF_00260"/>
    </source>
</evidence>
<comment type="similarity">
    <text evidence="3 8">Belongs to the HMBS family.</text>
</comment>
<evidence type="ECO:0000256" key="4">
    <source>
        <dbReference type="ARBA" id="ARBA00011245"/>
    </source>
</evidence>
<feature type="modified residue" description="S-(dipyrrolylmethanemethyl)cysteine" evidence="8">
    <location>
        <position position="236"/>
    </location>
</feature>
<dbReference type="PANTHER" id="PTHR11557">
    <property type="entry name" value="PORPHOBILINOGEN DEAMINASE"/>
    <property type="match status" value="1"/>
</dbReference>
<dbReference type="InterPro" id="IPR036803">
    <property type="entry name" value="Porphobilinogen_deaminase_C_sf"/>
</dbReference>
<keyword evidence="12" id="KW-1185">Reference proteome</keyword>
<comment type="miscellaneous">
    <text evidence="8">The porphobilinogen subunits are added to the dipyrromethane group.</text>
</comment>
<comment type="caution">
    <text evidence="11">The sequence shown here is derived from an EMBL/GenBank/DDBJ whole genome shotgun (WGS) entry which is preliminary data.</text>
</comment>
<evidence type="ECO:0000259" key="10">
    <source>
        <dbReference type="Pfam" id="PF03900"/>
    </source>
</evidence>
<evidence type="ECO:0000256" key="6">
    <source>
        <dbReference type="ARBA" id="ARBA00023244"/>
    </source>
</evidence>
<dbReference type="PIRSF" id="PIRSF001438">
    <property type="entry name" value="4pyrrol_synth_OHMeBilane_synth"/>
    <property type="match status" value="1"/>
</dbReference>
<dbReference type="AlphaFoldDB" id="A0A7W3R5T1"/>
<keyword evidence="5 8" id="KW-0808">Transferase</keyword>
<dbReference type="HAMAP" id="MF_00260">
    <property type="entry name" value="Porphobil_deam"/>
    <property type="match status" value="1"/>
</dbReference>
<sequence length="310" mass="32599">MTTLRLGTRKSLMATTQSRHVADVLEERTGVTVELVGVTTEGDVSRAHLAQIGGTGVFVSALRDRLLSGEVDFAVHSLKDLPTGPAEGIALAAVYRRDDPRDALCGPAKLADLPRGATVGTGSPRRVAQLRALRGDLNVVPIRGNADTRLRKVTDGELDAVVLAYAGLGRIGRLDAVAEVLDPEQMLPAPGQGALAIECRSDRADLVELLRTVDDPATRAAVTAERTVLAALEAGCAAPVGAYATVEDTADVESSLYLTACVASIDGARQVRLSASGHPERAEEVGRELAARLFAQGADQLMGERDIEPR</sequence>
<organism evidence="11 12">
    <name type="scientific">Thermomonospora cellulosilytica</name>
    <dbReference type="NCBI Taxonomy" id="1411118"/>
    <lineage>
        <taxon>Bacteria</taxon>
        <taxon>Bacillati</taxon>
        <taxon>Actinomycetota</taxon>
        <taxon>Actinomycetes</taxon>
        <taxon>Streptosporangiales</taxon>
        <taxon>Thermomonosporaceae</taxon>
        <taxon>Thermomonospora</taxon>
    </lineage>
</organism>
<evidence type="ECO:0000256" key="1">
    <source>
        <dbReference type="ARBA" id="ARBA00002869"/>
    </source>
</evidence>
<dbReference type="GO" id="GO:0006782">
    <property type="term" value="P:protoporphyrinogen IX biosynthetic process"/>
    <property type="evidence" value="ECO:0007669"/>
    <property type="project" value="UniProtKB-UniRule"/>
</dbReference>
<dbReference type="RefSeq" id="WP_182703732.1">
    <property type="nucleotide sequence ID" value="NZ_JACJII010000001.1"/>
</dbReference>
<comment type="subunit">
    <text evidence="4 8">Monomer.</text>
</comment>
<dbReference type="EMBL" id="JACJII010000001">
    <property type="protein sequence ID" value="MBA9001438.1"/>
    <property type="molecule type" value="Genomic_DNA"/>
</dbReference>
<dbReference type="GO" id="GO:0004418">
    <property type="term" value="F:hydroxymethylbilane synthase activity"/>
    <property type="evidence" value="ECO:0007669"/>
    <property type="project" value="UniProtKB-UniRule"/>
</dbReference>
<dbReference type="InterPro" id="IPR022419">
    <property type="entry name" value="Porphobilin_deaminase_cofac_BS"/>
</dbReference>
<feature type="domain" description="Porphobilinogen deaminase C-terminal" evidence="10">
    <location>
        <begin position="221"/>
        <end position="294"/>
    </location>
</feature>
<dbReference type="Pfam" id="PF03900">
    <property type="entry name" value="Porphobil_deamC"/>
    <property type="match status" value="1"/>
</dbReference>
<evidence type="ECO:0000313" key="11">
    <source>
        <dbReference type="EMBL" id="MBA9001438.1"/>
    </source>
</evidence>
<dbReference type="GO" id="GO:0005737">
    <property type="term" value="C:cytoplasm"/>
    <property type="evidence" value="ECO:0007669"/>
    <property type="project" value="UniProtKB-UniRule"/>
</dbReference>
<dbReference type="EC" id="2.5.1.61" evidence="8"/>
<dbReference type="SUPFAM" id="SSF54782">
    <property type="entry name" value="Porphobilinogen deaminase (hydroxymethylbilane synthase), C-terminal domain"/>
    <property type="match status" value="1"/>
</dbReference>
<dbReference type="Pfam" id="PF01379">
    <property type="entry name" value="Porphobil_deam"/>
    <property type="match status" value="1"/>
</dbReference>
<evidence type="ECO:0000259" key="9">
    <source>
        <dbReference type="Pfam" id="PF01379"/>
    </source>
</evidence>
<evidence type="ECO:0000256" key="2">
    <source>
        <dbReference type="ARBA" id="ARBA00004735"/>
    </source>
</evidence>
<dbReference type="InterPro" id="IPR000860">
    <property type="entry name" value="HemC"/>
</dbReference>
<dbReference type="FunFam" id="3.30.160.40:FF:000001">
    <property type="entry name" value="Porphobilinogen deaminase"/>
    <property type="match status" value="1"/>
</dbReference>
<proteinExistence type="inferred from homology"/>
<evidence type="ECO:0000256" key="7">
    <source>
        <dbReference type="ARBA" id="ARBA00048169"/>
    </source>
</evidence>
<protein>
    <recommendedName>
        <fullName evidence="8">Porphobilinogen deaminase</fullName>
        <shortName evidence="8">PBG</shortName>
        <ecNumber evidence="8">2.5.1.61</ecNumber>
    </recommendedName>
    <alternativeName>
        <fullName evidence="8">Hydroxymethylbilane synthase</fullName>
        <shortName evidence="8">HMBS</shortName>
    </alternativeName>
    <alternativeName>
        <fullName evidence="8">Pre-uroporphyrinogen synthase</fullName>
    </alternativeName>
</protein>
<comment type="function">
    <text evidence="1 8">Tetrapolymerization of the monopyrrole PBG into the hydroxymethylbilane pre-uroporphyrinogen in several discrete steps.</text>
</comment>
<dbReference type="NCBIfam" id="TIGR00212">
    <property type="entry name" value="hemC"/>
    <property type="match status" value="1"/>
</dbReference>
<evidence type="ECO:0000256" key="5">
    <source>
        <dbReference type="ARBA" id="ARBA00022679"/>
    </source>
</evidence>
<evidence type="ECO:0000256" key="3">
    <source>
        <dbReference type="ARBA" id="ARBA00005638"/>
    </source>
</evidence>
<comment type="cofactor">
    <cofactor evidence="8">
        <name>dipyrromethane</name>
        <dbReference type="ChEBI" id="CHEBI:60342"/>
    </cofactor>
    <text evidence="8">Binds 1 dipyrromethane group covalently.</text>
</comment>
<name>A0A7W3R5T1_9ACTN</name>
<dbReference type="PRINTS" id="PR00151">
    <property type="entry name" value="PORPHBDMNASE"/>
</dbReference>
<keyword evidence="6 8" id="KW-0627">Porphyrin biosynthesis</keyword>
<accession>A0A7W3R5T1</accession>
<comment type="pathway">
    <text evidence="2">Porphyrin-containing compound metabolism; protoporphyrin-IX biosynthesis; coproporphyrinogen-III from 5-aminolevulinate: step 2/4.</text>
</comment>
<dbReference type="SUPFAM" id="SSF53850">
    <property type="entry name" value="Periplasmic binding protein-like II"/>
    <property type="match status" value="1"/>
</dbReference>
<dbReference type="InterPro" id="IPR022417">
    <property type="entry name" value="Porphobilin_deaminase_N"/>
</dbReference>